<evidence type="ECO:0008006" key="4">
    <source>
        <dbReference type="Google" id="ProtNLM"/>
    </source>
</evidence>
<accession>A0A6A6PMQ7</accession>
<feature type="compositionally biased region" description="Polar residues" evidence="1">
    <location>
        <begin position="204"/>
        <end position="214"/>
    </location>
</feature>
<evidence type="ECO:0000313" key="2">
    <source>
        <dbReference type="EMBL" id="KAF2481339.1"/>
    </source>
</evidence>
<feature type="compositionally biased region" description="Basic residues" evidence="1">
    <location>
        <begin position="175"/>
        <end position="187"/>
    </location>
</feature>
<dbReference type="AlphaFoldDB" id="A0A6A6PMQ7"/>
<feature type="compositionally biased region" description="Low complexity" evidence="1">
    <location>
        <begin position="141"/>
        <end position="150"/>
    </location>
</feature>
<reference evidence="2" key="1">
    <citation type="journal article" date="2020" name="Stud. Mycol.">
        <title>101 Dothideomycetes genomes: a test case for predicting lifestyles and emergence of pathogens.</title>
        <authorList>
            <person name="Haridas S."/>
            <person name="Albert R."/>
            <person name="Binder M."/>
            <person name="Bloem J."/>
            <person name="Labutti K."/>
            <person name="Salamov A."/>
            <person name="Andreopoulos B."/>
            <person name="Baker S."/>
            <person name="Barry K."/>
            <person name="Bills G."/>
            <person name="Bluhm B."/>
            <person name="Cannon C."/>
            <person name="Castanera R."/>
            <person name="Culley D."/>
            <person name="Daum C."/>
            <person name="Ezra D."/>
            <person name="Gonzalez J."/>
            <person name="Henrissat B."/>
            <person name="Kuo A."/>
            <person name="Liang C."/>
            <person name="Lipzen A."/>
            <person name="Lutzoni F."/>
            <person name="Magnuson J."/>
            <person name="Mondo S."/>
            <person name="Nolan M."/>
            <person name="Ohm R."/>
            <person name="Pangilinan J."/>
            <person name="Park H.-J."/>
            <person name="Ramirez L."/>
            <person name="Alfaro M."/>
            <person name="Sun H."/>
            <person name="Tritt A."/>
            <person name="Yoshinaga Y."/>
            <person name="Zwiers L.-H."/>
            <person name="Turgeon B."/>
            <person name="Goodwin S."/>
            <person name="Spatafora J."/>
            <person name="Crous P."/>
            <person name="Grigoriev I."/>
        </authorList>
    </citation>
    <scope>NUCLEOTIDE SEQUENCE</scope>
    <source>
        <strain evidence="2">CBS 113389</strain>
    </source>
</reference>
<dbReference type="EMBL" id="MU001638">
    <property type="protein sequence ID" value="KAF2481339.1"/>
    <property type="molecule type" value="Genomic_DNA"/>
</dbReference>
<evidence type="ECO:0000256" key="1">
    <source>
        <dbReference type="SAM" id="MobiDB-lite"/>
    </source>
</evidence>
<keyword evidence="3" id="KW-1185">Reference proteome</keyword>
<feature type="region of interest" description="Disordered" evidence="1">
    <location>
        <begin position="1"/>
        <end position="53"/>
    </location>
</feature>
<proteinExistence type="predicted"/>
<feature type="compositionally biased region" description="Polar residues" evidence="1">
    <location>
        <begin position="18"/>
        <end position="45"/>
    </location>
</feature>
<protein>
    <recommendedName>
        <fullName evidence="4">Life-span regulatory factor-domain-containing protein</fullName>
    </recommendedName>
</protein>
<dbReference type="OrthoDB" id="3599883at2759"/>
<dbReference type="Proteomes" id="UP000799767">
    <property type="component" value="Unassembled WGS sequence"/>
</dbReference>
<feature type="compositionally biased region" description="Acidic residues" evidence="1">
    <location>
        <begin position="151"/>
        <end position="162"/>
    </location>
</feature>
<dbReference type="GeneID" id="54470973"/>
<name>A0A6A6PMQ7_9PEZI</name>
<feature type="compositionally biased region" description="Low complexity" evidence="1">
    <location>
        <begin position="222"/>
        <end position="234"/>
    </location>
</feature>
<organism evidence="2 3">
    <name type="scientific">Neohortaea acidophila</name>
    <dbReference type="NCBI Taxonomy" id="245834"/>
    <lineage>
        <taxon>Eukaryota</taxon>
        <taxon>Fungi</taxon>
        <taxon>Dikarya</taxon>
        <taxon>Ascomycota</taxon>
        <taxon>Pezizomycotina</taxon>
        <taxon>Dothideomycetes</taxon>
        <taxon>Dothideomycetidae</taxon>
        <taxon>Mycosphaerellales</taxon>
        <taxon>Teratosphaeriaceae</taxon>
        <taxon>Neohortaea</taxon>
    </lineage>
</organism>
<feature type="region of interest" description="Disordered" evidence="1">
    <location>
        <begin position="116"/>
        <end position="246"/>
    </location>
</feature>
<dbReference type="RefSeq" id="XP_033587909.1">
    <property type="nucleotide sequence ID" value="XM_033729971.1"/>
</dbReference>
<dbReference type="InterPro" id="IPR024368">
    <property type="entry name" value="Ecl1/2/3"/>
</dbReference>
<evidence type="ECO:0000313" key="3">
    <source>
        <dbReference type="Proteomes" id="UP000799767"/>
    </source>
</evidence>
<sequence>MNSKAHRRPPLGPHRNSKTTVYRRSLNVSHAHSTSTRSLSGSRKSMSVEASEDEEMAGLPQFCTTCEKQIVCPSNSILYCSEACRRKDAVRPISAPSTILRTSSIPSASTYFALPEPEIIPPRSPTIMRPTSFYFQDNHPTSDSTSPTTTDDADEVGSDDPDSREAFTSLDASPSRHHRRHSPHHRSSKPDNRNSILTDGIPSLSHTPSSSVGTVASLDTRPLPSSASLASSASGKTAFRRRSVED</sequence>
<dbReference type="Pfam" id="PF12855">
    <property type="entry name" value="Ecl1"/>
    <property type="match status" value="1"/>
</dbReference>
<gene>
    <name evidence="2" type="ORF">BDY17DRAFT_186912</name>
</gene>